<dbReference type="PANTHER" id="PTHR30006">
    <property type="entry name" value="THIAMINE-BINDING PERIPLASMIC PROTEIN-RELATED"/>
    <property type="match status" value="1"/>
</dbReference>
<dbReference type="OrthoDB" id="9766989at2"/>
<dbReference type="Gene3D" id="3.40.190.10">
    <property type="entry name" value="Periplasmic binding protein-like II"/>
    <property type="match status" value="2"/>
</dbReference>
<name>A0A222EC84_9RHOB</name>
<dbReference type="GO" id="GO:0015888">
    <property type="term" value="P:thiamine transport"/>
    <property type="evidence" value="ECO:0007669"/>
    <property type="project" value="TreeGrafter"/>
</dbReference>
<dbReference type="Pfam" id="PF01547">
    <property type="entry name" value="SBP_bac_1"/>
    <property type="match status" value="1"/>
</dbReference>
<dbReference type="KEGG" id="aht:ANTHELSMS3_04609"/>
<dbReference type="PANTHER" id="PTHR30006:SF2">
    <property type="entry name" value="ABC TRANSPORTER SUBSTRATE-BINDING PROTEIN"/>
    <property type="match status" value="1"/>
</dbReference>
<dbReference type="GO" id="GO:0030975">
    <property type="term" value="F:thiamine binding"/>
    <property type="evidence" value="ECO:0007669"/>
    <property type="project" value="TreeGrafter"/>
</dbReference>
<accession>A0A222EC84</accession>
<keyword evidence="1" id="KW-0732">Signal</keyword>
<dbReference type="InterPro" id="IPR006311">
    <property type="entry name" value="TAT_signal"/>
</dbReference>
<keyword evidence="2" id="KW-0614">Plasmid</keyword>
<dbReference type="PROSITE" id="PS51318">
    <property type="entry name" value="TAT"/>
    <property type="match status" value="1"/>
</dbReference>
<proteinExistence type="predicted"/>
<gene>
    <name evidence="2" type="ORF">ANTHELSMS3_04609</name>
</gene>
<geneLocation type="plasmid" evidence="3">
    <name>psms3-3</name>
</geneLocation>
<dbReference type="InterPro" id="IPR006059">
    <property type="entry name" value="SBP"/>
</dbReference>
<dbReference type="GO" id="GO:0030976">
    <property type="term" value="F:thiamine pyrophosphate binding"/>
    <property type="evidence" value="ECO:0007669"/>
    <property type="project" value="TreeGrafter"/>
</dbReference>
<dbReference type="EMBL" id="CP022543">
    <property type="protein sequence ID" value="ASP23710.1"/>
    <property type="molecule type" value="Genomic_DNA"/>
</dbReference>
<dbReference type="Proteomes" id="UP000203589">
    <property type="component" value="Plasmid pSMS3-3"/>
</dbReference>
<protein>
    <submittedName>
        <fullName evidence="2">Bacterial extracellular solute-binding protein</fullName>
    </submittedName>
</protein>
<sequence length="343" mass="38116">MSSTFDFNRRTFLGGALGATALPLLSTPAIAQAKSRLQFQCFGGAYEEILRQEVIPDFEAKHNIEVVFTVEDDVQMLPKLIVARDRPVYDVVTLDNPIAFQGQHLWLDDQSSKMPNAMDVYGSSLPPQTANYGAIVYQYALVHDKSKLPTVESWMDLWTNDIVVGVPHISQAYGLTFLYIAAVLHGGSATNLKPGIEAIKSLKKFKVYKNVSEGRSMFQQQEVDAALFYSHRGQQLIDSGLNLARATPKEGLWGQRTGYQIPKTCQNVEGAIAWVNNALGAEYQSKFLKGLYSPTNSKVEAPAELDSKLLMGAETVNGIREMDWNVILPQKDELVDLWVREIG</sequence>
<evidence type="ECO:0000313" key="2">
    <source>
        <dbReference type="EMBL" id="ASP23710.1"/>
    </source>
</evidence>
<evidence type="ECO:0000256" key="1">
    <source>
        <dbReference type="ARBA" id="ARBA00022729"/>
    </source>
</evidence>
<dbReference type="AlphaFoldDB" id="A0A222EC84"/>
<keyword evidence="3" id="KW-1185">Reference proteome</keyword>
<reference evidence="2 3" key="1">
    <citation type="submission" date="2017-07" db="EMBL/GenBank/DDBJ databases">
        <title>Genome Sequence of Antarctobacter heliothermus Strain SMS3 Isolated from a culture of the Diatom Skeletonema marinoi.</title>
        <authorList>
            <person name="Topel M."/>
            <person name="Pinder M.I.M."/>
            <person name="Johansson O.N."/>
            <person name="Kourtchenko O."/>
            <person name="Godhe A."/>
            <person name="Clarke A.K."/>
        </authorList>
    </citation>
    <scope>NUCLEOTIDE SEQUENCE [LARGE SCALE GENOMIC DNA]</scope>
    <source>
        <strain evidence="2 3">SMS3</strain>
        <plasmid evidence="3">Plasmid psms3-3</plasmid>
    </source>
</reference>
<dbReference type="SUPFAM" id="SSF53850">
    <property type="entry name" value="Periplasmic binding protein-like II"/>
    <property type="match status" value="1"/>
</dbReference>
<dbReference type="GO" id="GO:0030288">
    <property type="term" value="C:outer membrane-bounded periplasmic space"/>
    <property type="evidence" value="ECO:0007669"/>
    <property type="project" value="TreeGrafter"/>
</dbReference>
<dbReference type="RefSeq" id="WP_094037769.1">
    <property type="nucleotide sequence ID" value="NZ_CP022543.1"/>
</dbReference>
<evidence type="ECO:0000313" key="3">
    <source>
        <dbReference type="Proteomes" id="UP000203589"/>
    </source>
</evidence>
<organism evidence="2 3">
    <name type="scientific">Antarctobacter heliothermus</name>
    <dbReference type="NCBI Taxonomy" id="74033"/>
    <lineage>
        <taxon>Bacteria</taxon>
        <taxon>Pseudomonadati</taxon>
        <taxon>Pseudomonadota</taxon>
        <taxon>Alphaproteobacteria</taxon>
        <taxon>Rhodobacterales</taxon>
        <taxon>Roseobacteraceae</taxon>
        <taxon>Antarctobacter</taxon>
    </lineage>
</organism>